<keyword evidence="10" id="KW-1185">Reference proteome</keyword>
<comment type="subcellular location">
    <subcellularLocation>
        <location evidence="1">Cytoplasm</location>
    </subcellularLocation>
</comment>
<dbReference type="InterPro" id="IPR036388">
    <property type="entry name" value="WH-like_DNA-bd_sf"/>
</dbReference>
<evidence type="ECO:0000256" key="7">
    <source>
        <dbReference type="SAM" id="Phobius"/>
    </source>
</evidence>
<dbReference type="OrthoDB" id="1017207at2"/>
<proteinExistence type="inferred from homology"/>
<feature type="chain" id="PRO_5008615837" evidence="8">
    <location>
        <begin position="25"/>
        <end position="536"/>
    </location>
</feature>
<dbReference type="SMART" id="SM00028">
    <property type="entry name" value="TPR"/>
    <property type="match status" value="5"/>
</dbReference>
<dbReference type="InterPro" id="IPR051476">
    <property type="entry name" value="Bac_ResReg_Asp_Phosphatase"/>
</dbReference>
<dbReference type="RefSeq" id="WP_068360351.1">
    <property type="nucleotide sequence ID" value="NZ_CP019337.1"/>
</dbReference>
<keyword evidence="3" id="KW-0677">Repeat</keyword>
<accession>A0A1B8U047</accession>
<evidence type="ECO:0000256" key="6">
    <source>
        <dbReference type="PROSITE-ProRule" id="PRU00339"/>
    </source>
</evidence>
<dbReference type="InterPro" id="IPR016032">
    <property type="entry name" value="Sig_transdc_resp-reg_C-effctor"/>
</dbReference>
<keyword evidence="2" id="KW-0963">Cytoplasm</keyword>
<evidence type="ECO:0000256" key="8">
    <source>
        <dbReference type="SAM" id="SignalP"/>
    </source>
</evidence>
<evidence type="ECO:0000256" key="2">
    <source>
        <dbReference type="ARBA" id="ARBA00022490"/>
    </source>
</evidence>
<evidence type="ECO:0000313" key="9">
    <source>
        <dbReference type="EMBL" id="OBY65216.1"/>
    </source>
</evidence>
<dbReference type="AlphaFoldDB" id="A0A1B8U047"/>
<dbReference type="STRING" id="996801.BW723_12870"/>
<keyword evidence="7" id="KW-0812">Transmembrane</keyword>
<organism evidence="9 10">
    <name type="scientific">Polaribacter reichenbachii</name>
    <dbReference type="NCBI Taxonomy" id="996801"/>
    <lineage>
        <taxon>Bacteria</taxon>
        <taxon>Pseudomonadati</taxon>
        <taxon>Bacteroidota</taxon>
        <taxon>Flavobacteriia</taxon>
        <taxon>Flavobacteriales</taxon>
        <taxon>Flavobacteriaceae</taxon>
    </lineage>
</organism>
<reference evidence="10" key="1">
    <citation type="submission" date="2016-02" db="EMBL/GenBank/DDBJ databases">
        <title>Paenibacillus sp. LPB0068, isolated from Crassostrea gigas.</title>
        <authorList>
            <person name="Shin S.-K."/>
            <person name="Yi H."/>
        </authorList>
    </citation>
    <scope>NUCLEOTIDE SEQUENCE [LARGE SCALE GENOMIC DNA]</scope>
    <source>
        <strain evidence="10">KCTC 23969</strain>
    </source>
</reference>
<dbReference type="InterPro" id="IPR019734">
    <property type="entry name" value="TPR_rpt"/>
</dbReference>
<dbReference type="GO" id="GO:0005737">
    <property type="term" value="C:cytoplasm"/>
    <property type="evidence" value="ECO:0007669"/>
    <property type="project" value="UniProtKB-SubCell"/>
</dbReference>
<keyword evidence="4 6" id="KW-0802">TPR repeat</keyword>
<feature type="repeat" description="TPR" evidence="6">
    <location>
        <begin position="154"/>
        <end position="187"/>
    </location>
</feature>
<protein>
    <submittedName>
        <fullName evidence="9">Uncharacterized protein</fullName>
    </submittedName>
</protein>
<dbReference type="EMBL" id="LSFL01000031">
    <property type="protein sequence ID" value="OBY65216.1"/>
    <property type="molecule type" value="Genomic_DNA"/>
</dbReference>
<dbReference type="Proteomes" id="UP000092612">
    <property type="component" value="Unassembled WGS sequence"/>
</dbReference>
<dbReference type="Pfam" id="PF13181">
    <property type="entry name" value="TPR_8"/>
    <property type="match status" value="1"/>
</dbReference>
<evidence type="ECO:0000256" key="4">
    <source>
        <dbReference type="ARBA" id="ARBA00022803"/>
    </source>
</evidence>
<feature type="transmembrane region" description="Helical" evidence="7">
    <location>
        <begin position="356"/>
        <end position="376"/>
    </location>
</feature>
<keyword evidence="8" id="KW-0732">Signal</keyword>
<dbReference type="Gene3D" id="1.25.40.10">
    <property type="entry name" value="Tetratricopeptide repeat domain"/>
    <property type="match status" value="2"/>
</dbReference>
<dbReference type="GO" id="GO:0003677">
    <property type="term" value="F:DNA binding"/>
    <property type="evidence" value="ECO:0007669"/>
    <property type="project" value="InterPro"/>
</dbReference>
<dbReference type="PROSITE" id="PS50005">
    <property type="entry name" value="TPR"/>
    <property type="match status" value="1"/>
</dbReference>
<feature type="signal peptide" evidence="8">
    <location>
        <begin position="1"/>
        <end position="24"/>
    </location>
</feature>
<keyword evidence="7" id="KW-1133">Transmembrane helix</keyword>
<dbReference type="SUPFAM" id="SSF48452">
    <property type="entry name" value="TPR-like"/>
    <property type="match status" value="2"/>
</dbReference>
<dbReference type="PANTHER" id="PTHR46630">
    <property type="entry name" value="TETRATRICOPEPTIDE REPEAT PROTEIN 29"/>
    <property type="match status" value="1"/>
</dbReference>
<name>A0A1B8U047_9FLAO</name>
<evidence type="ECO:0000256" key="1">
    <source>
        <dbReference type="ARBA" id="ARBA00004496"/>
    </source>
</evidence>
<dbReference type="KEGG" id="prn:BW723_12870"/>
<dbReference type="Gene3D" id="1.10.10.10">
    <property type="entry name" value="Winged helix-like DNA-binding domain superfamily/Winged helix DNA-binding domain"/>
    <property type="match status" value="1"/>
</dbReference>
<dbReference type="Pfam" id="PF13424">
    <property type="entry name" value="TPR_12"/>
    <property type="match status" value="1"/>
</dbReference>
<evidence type="ECO:0000256" key="3">
    <source>
        <dbReference type="ARBA" id="ARBA00022737"/>
    </source>
</evidence>
<gene>
    <name evidence="9" type="ORF">LPB301_08910</name>
</gene>
<comment type="similarity">
    <text evidence="5">Belongs to the Rap family.</text>
</comment>
<evidence type="ECO:0000256" key="5">
    <source>
        <dbReference type="ARBA" id="ARBA00038253"/>
    </source>
</evidence>
<dbReference type="PANTHER" id="PTHR46630:SF1">
    <property type="entry name" value="TETRATRICOPEPTIDE REPEAT PROTEIN 29"/>
    <property type="match status" value="1"/>
</dbReference>
<dbReference type="SUPFAM" id="SSF46894">
    <property type="entry name" value="C-terminal effector domain of the bipartite response regulators"/>
    <property type="match status" value="1"/>
</dbReference>
<dbReference type="GO" id="GO:0006355">
    <property type="term" value="P:regulation of DNA-templated transcription"/>
    <property type="evidence" value="ECO:0007669"/>
    <property type="project" value="InterPro"/>
</dbReference>
<evidence type="ECO:0000313" key="10">
    <source>
        <dbReference type="Proteomes" id="UP000092612"/>
    </source>
</evidence>
<dbReference type="InterPro" id="IPR011990">
    <property type="entry name" value="TPR-like_helical_dom_sf"/>
</dbReference>
<keyword evidence="7" id="KW-0472">Membrane</keyword>
<comment type="caution">
    <text evidence="9">The sequence shown here is derived from an EMBL/GenBank/DDBJ whole genome shotgun (WGS) entry which is preliminary data.</text>
</comment>
<sequence length="536" mass="63022">MKKTQIFILVYALSSIFTFSSTYGMDSITAQNHNDVYQEANKMLDINADTALNLFNKLIPYYTKCLNTEKRIQCYIGLSDAYKTKGQYSKAYEHLWDALLLGEKENNPLIIIDIHIDLSGLYRIYKRYDKCQQYLKTALQLSKDNSIKKGYRLANIYYGLAIVERNFKNYDKALDYLNTCMRIRKKEQQGQSEFSYIDSERGNIYLEMGQLDNAEKYLLRSHPYFIKNNLNFAVKSSLSLGDLYVKKKNIYRANEYYKESLSQLQKMNSHTDVHSELLAKLAQTNRILGNTSIAYDFLEEANVLIDSLFNARTSVNNELFQIKNKHEETIRKKDEEIKTHLLAIEHNKLIQSRLKLLIFFILFVIVVGIVVIRMRLKLRKADIVKKEMELQAKFEHDKAEAIMKMKNRELTSNTLQMIEKDKHIYMMLEKLKSASVAEYKSMKRLIVQGKNGMWEQFNKRFTEVNQGFYERLRKQHPDLTPTELKHCALIKLNFNSKEMSRLLSISLNSVNISRHRIRKKMYLQREDNLSIYIAAI</sequence>